<dbReference type="InterPro" id="IPR009003">
    <property type="entry name" value="Peptidase_S1_PA"/>
</dbReference>
<dbReference type="Pfam" id="PF05729">
    <property type="entry name" value="NACHT"/>
    <property type="match status" value="1"/>
</dbReference>
<evidence type="ECO:0000313" key="3">
    <source>
        <dbReference type="Proteomes" id="UP001592528"/>
    </source>
</evidence>
<dbReference type="PANTHER" id="PTHR46844:SF1">
    <property type="entry name" value="SLR5058 PROTEIN"/>
    <property type="match status" value="1"/>
</dbReference>
<dbReference type="SUPFAM" id="SSF52058">
    <property type="entry name" value="L domain-like"/>
    <property type="match status" value="1"/>
</dbReference>
<evidence type="ECO:0000259" key="1">
    <source>
        <dbReference type="PROSITE" id="PS50837"/>
    </source>
</evidence>
<dbReference type="InterPro" id="IPR043504">
    <property type="entry name" value="Peptidase_S1_PA_chymotrypsin"/>
</dbReference>
<dbReference type="PANTHER" id="PTHR46844">
    <property type="entry name" value="SLR5058 PROTEIN"/>
    <property type="match status" value="1"/>
</dbReference>
<accession>A0ABV6USN1</accession>
<name>A0ABV6USN1_9ACTN</name>
<dbReference type="Gene3D" id="3.40.50.300">
    <property type="entry name" value="P-loop containing nucleotide triphosphate hydrolases"/>
    <property type="match status" value="1"/>
</dbReference>
<evidence type="ECO:0000313" key="2">
    <source>
        <dbReference type="EMBL" id="MFC1404474.1"/>
    </source>
</evidence>
<dbReference type="Proteomes" id="UP001592528">
    <property type="component" value="Unassembled WGS sequence"/>
</dbReference>
<reference evidence="2 3" key="1">
    <citation type="submission" date="2024-09" db="EMBL/GenBank/DDBJ databases">
        <authorList>
            <person name="Lee S.D."/>
        </authorList>
    </citation>
    <scope>NUCLEOTIDE SEQUENCE [LARGE SCALE GENOMIC DNA]</scope>
    <source>
        <strain evidence="2 3">N1-5</strain>
    </source>
</reference>
<feature type="domain" description="NACHT" evidence="1">
    <location>
        <begin position="292"/>
        <end position="623"/>
    </location>
</feature>
<dbReference type="PROSITE" id="PS50837">
    <property type="entry name" value="NACHT"/>
    <property type="match status" value="1"/>
</dbReference>
<dbReference type="SUPFAM" id="SSF50494">
    <property type="entry name" value="Trypsin-like serine proteases"/>
    <property type="match status" value="1"/>
</dbReference>
<keyword evidence="3" id="KW-1185">Reference proteome</keyword>
<dbReference type="Pfam" id="PF13365">
    <property type="entry name" value="Trypsin_2"/>
    <property type="match status" value="1"/>
</dbReference>
<dbReference type="Gene3D" id="2.40.10.10">
    <property type="entry name" value="Trypsin-like serine proteases"/>
    <property type="match status" value="1"/>
</dbReference>
<protein>
    <submittedName>
        <fullName evidence="2">NACHT domain-containing protein</fullName>
    </submittedName>
</protein>
<comment type="caution">
    <text evidence="2">The sequence shown here is derived from an EMBL/GenBank/DDBJ whole genome shotgun (WGS) entry which is preliminary data.</text>
</comment>
<dbReference type="SUPFAM" id="SSF52540">
    <property type="entry name" value="P-loop containing nucleoside triphosphate hydrolases"/>
    <property type="match status" value="1"/>
</dbReference>
<dbReference type="RefSeq" id="WP_051725295.1">
    <property type="nucleotide sequence ID" value="NZ_JBHEZZ010000015.1"/>
</dbReference>
<sequence>MAAHPQRQRIAAVFGTSQGSGYLLTPWLVLTAAHVVRGAEQPTVVVPGGTGPQHCSVAWTRYDEECDAALLLSERELVPSRSFREFSTLVWGKVDDLAPLPGAHAIGFPAVAGADGELDGEQLFGTLKPGSGLLRHRQVLDSLHGAPAARPDGGSPWAGFSGSAVFVENRLVGVVRADPAQWRHGRVEITPATTILDSPLFKPTCDSNNNALAWKRVRTPVDDFEERYRAFVVRQSSTLHIIGLSRGGDEDDSWPLDTSYLSLELLGGSAAQDADEQGPTAQRAEQALAGHRRVLVRGSAGSGKTTLLQWLATATARRDLPSPLSDLDDCVPLLIRLRAVAQRDELPSPEEFLATVARPLSGSAGSAGWVTAQLAAGRVLLLVDGVDEVPEADRARTRRWLLDLLDAYPDCRYVVTTRPSAVREGWLTQAGFTELELLPMSRSDVSAFIGKWHTAAGDDPRLPEWCEKLRTAVVTKQDLGRLANSPLMCALICALNRDRNGYLPEGRMELYSAALEMLLVRRDRERGILGQDGLRLTVDQQTQLLQRLAYWLAKNGAVEIDRELAVRKLAEALPAMPAITADAEQVLHHLLVRSGLLRQPTADSVDFVHRTFQDYLAAKAAVEDEDFGLLVANAVDDQWHDVIRMAVGHGRPRERAALLRSLLLRADENGDKRLWLLAATCLEHATELDPAVRQQVTDRTATLIPPQDTEAARDLAAAGPLILGLLPGPEDLEQTTAYAVAVAATTVATSQAIPLILRYVDHPSTNVRGQLTSAWDRFDTVEYGERVIARLAFHDTFRFMVKSREQLEFLNTLGHRPRIECSGPLTMADLALLPPGLDQLRLHDIPNPIDLDDVLGRTRARNFWLSDCTSPIDLGPLPHHPVEDLYLHTNTELRNAAALGDSASIRVLGIVSETEIPGLALPPGLTHLHIGRYESGPRLWEQLGSLGGLAHLSFDALRTTAADRGRLPELTRLRRLRISHEDLAELPRQRPLPQISKLELLVPSRIGHIAELTRVYPNIHSLTLAVDGTEPLDESLLASDLSDLYGCQVEIQHYQPPVPLSIFGISQGARPTSVSTFAIR</sequence>
<dbReference type="InterPro" id="IPR007111">
    <property type="entry name" value="NACHT_NTPase"/>
</dbReference>
<proteinExistence type="predicted"/>
<dbReference type="EMBL" id="JBHEZZ010000015">
    <property type="protein sequence ID" value="MFC1404474.1"/>
    <property type="molecule type" value="Genomic_DNA"/>
</dbReference>
<gene>
    <name evidence="2" type="ORF">ACEZDJ_24565</name>
</gene>
<organism evidence="2 3">
    <name type="scientific">Streptacidiphilus cavernicola</name>
    <dbReference type="NCBI Taxonomy" id="3342716"/>
    <lineage>
        <taxon>Bacteria</taxon>
        <taxon>Bacillati</taxon>
        <taxon>Actinomycetota</taxon>
        <taxon>Actinomycetes</taxon>
        <taxon>Kitasatosporales</taxon>
        <taxon>Streptomycetaceae</taxon>
        <taxon>Streptacidiphilus</taxon>
    </lineage>
</organism>
<dbReference type="InterPro" id="IPR027417">
    <property type="entry name" value="P-loop_NTPase"/>
</dbReference>